<dbReference type="AlphaFoldDB" id="A0A8S3S7P5"/>
<dbReference type="PROSITE" id="PS50878">
    <property type="entry name" value="RT_POL"/>
    <property type="match status" value="1"/>
</dbReference>
<organism evidence="2 3">
    <name type="scientific">Mytilus edulis</name>
    <name type="common">Blue mussel</name>
    <dbReference type="NCBI Taxonomy" id="6550"/>
    <lineage>
        <taxon>Eukaryota</taxon>
        <taxon>Metazoa</taxon>
        <taxon>Spiralia</taxon>
        <taxon>Lophotrochozoa</taxon>
        <taxon>Mollusca</taxon>
        <taxon>Bivalvia</taxon>
        <taxon>Autobranchia</taxon>
        <taxon>Pteriomorphia</taxon>
        <taxon>Mytilida</taxon>
        <taxon>Mytiloidea</taxon>
        <taxon>Mytilidae</taxon>
        <taxon>Mytilinae</taxon>
        <taxon>Mytilus</taxon>
    </lineage>
</organism>
<evidence type="ECO:0000313" key="3">
    <source>
        <dbReference type="Proteomes" id="UP000683360"/>
    </source>
</evidence>
<proteinExistence type="predicted"/>
<reference evidence="2" key="1">
    <citation type="submission" date="2021-03" db="EMBL/GenBank/DDBJ databases">
        <authorList>
            <person name="Bekaert M."/>
        </authorList>
    </citation>
    <scope>NUCLEOTIDE SEQUENCE</scope>
</reference>
<keyword evidence="3" id="KW-1185">Reference proteome</keyword>
<evidence type="ECO:0000313" key="2">
    <source>
        <dbReference type="EMBL" id="CAG2215320.1"/>
    </source>
</evidence>
<dbReference type="InterPro" id="IPR000477">
    <property type="entry name" value="RT_dom"/>
</dbReference>
<feature type="domain" description="Reverse transcriptase" evidence="1">
    <location>
        <begin position="1"/>
        <end position="172"/>
    </location>
</feature>
<dbReference type="OrthoDB" id="6128308at2759"/>
<accession>A0A8S3S7P5</accession>
<dbReference type="PANTHER" id="PTHR21301">
    <property type="entry name" value="REVERSE TRANSCRIPTASE"/>
    <property type="match status" value="1"/>
</dbReference>
<dbReference type="PANTHER" id="PTHR21301:SF10">
    <property type="entry name" value="REVERSE TRANSCRIPTASE DOMAIN-CONTAINING PROTEIN"/>
    <property type="match status" value="1"/>
</dbReference>
<comment type="caution">
    <text evidence="2">The sequence shown here is derived from an EMBL/GenBank/DDBJ whole genome shotgun (WGS) entry which is preliminary data.</text>
</comment>
<sequence length="172" mass="20327">MVSFDVVNLYTTIPHEYGLTAIEFWLEKFPSEVPDRIEKKFIIEGIKFILQNNYFNFNGESYRQISGTAMGTKVAPTYANLVMAYLETQMYERSKLQFGSQFHKYILDNWKRYLDDCFILWTSSLEKLNEFRNLINDINKSIQFTMEFSDKQLPFLDILITESISCDALLQF</sequence>
<evidence type="ECO:0000259" key="1">
    <source>
        <dbReference type="PROSITE" id="PS50878"/>
    </source>
</evidence>
<protein>
    <recommendedName>
        <fullName evidence="1">Reverse transcriptase domain-containing protein</fullName>
    </recommendedName>
</protein>
<dbReference type="EMBL" id="CAJPWZ010001440">
    <property type="protein sequence ID" value="CAG2215320.1"/>
    <property type="molecule type" value="Genomic_DNA"/>
</dbReference>
<dbReference type="Proteomes" id="UP000683360">
    <property type="component" value="Unassembled WGS sequence"/>
</dbReference>
<name>A0A8S3S7P5_MYTED</name>
<gene>
    <name evidence="2" type="ORF">MEDL_29098</name>
</gene>